<comment type="caution">
    <text evidence="2">The sequence shown here is derived from an EMBL/GenBank/DDBJ whole genome shotgun (WGS) entry which is preliminary data.</text>
</comment>
<name>A0ABU3GUA2_9SPHI</name>
<feature type="compositionally biased region" description="Basic and acidic residues" evidence="1">
    <location>
        <begin position="25"/>
        <end position="36"/>
    </location>
</feature>
<dbReference type="Proteomes" id="UP001258315">
    <property type="component" value="Unassembled WGS sequence"/>
</dbReference>
<gene>
    <name evidence="2" type="ORF">QE417_002223</name>
</gene>
<reference evidence="3" key="1">
    <citation type="submission" date="2023-07" db="EMBL/GenBank/DDBJ databases">
        <title>Functional and genomic diversity of the sorghum phyllosphere microbiome.</title>
        <authorList>
            <person name="Shade A."/>
        </authorList>
    </citation>
    <scope>NUCLEOTIDE SEQUENCE [LARGE SCALE GENOMIC DNA]</scope>
    <source>
        <strain evidence="3">SORGH_AS_0422</strain>
    </source>
</reference>
<organism evidence="2 3">
    <name type="scientific">Mucilaginibacter terrae</name>
    <dbReference type="NCBI Taxonomy" id="1955052"/>
    <lineage>
        <taxon>Bacteria</taxon>
        <taxon>Pseudomonadati</taxon>
        <taxon>Bacteroidota</taxon>
        <taxon>Sphingobacteriia</taxon>
        <taxon>Sphingobacteriales</taxon>
        <taxon>Sphingobacteriaceae</taxon>
        <taxon>Mucilaginibacter</taxon>
    </lineage>
</organism>
<keyword evidence="3" id="KW-1185">Reference proteome</keyword>
<protein>
    <submittedName>
        <fullName evidence="2">Uncharacterized protein</fullName>
    </submittedName>
</protein>
<accession>A0ABU3GUA2</accession>
<sequence length="56" mass="6470">MKDEIIALMLQDRGNTGQFRGFQKMKSERSRDEQRRRAAGSESGKITKTQRAENKV</sequence>
<evidence type="ECO:0000313" key="3">
    <source>
        <dbReference type="Proteomes" id="UP001258315"/>
    </source>
</evidence>
<dbReference type="EMBL" id="JAVLVU010000001">
    <property type="protein sequence ID" value="MDT3403151.1"/>
    <property type="molecule type" value="Genomic_DNA"/>
</dbReference>
<proteinExistence type="predicted"/>
<evidence type="ECO:0000256" key="1">
    <source>
        <dbReference type="SAM" id="MobiDB-lite"/>
    </source>
</evidence>
<feature type="region of interest" description="Disordered" evidence="1">
    <location>
        <begin position="17"/>
        <end position="56"/>
    </location>
</feature>
<evidence type="ECO:0000313" key="2">
    <source>
        <dbReference type="EMBL" id="MDT3403151.1"/>
    </source>
</evidence>